<proteinExistence type="predicted"/>
<evidence type="ECO:0000256" key="1">
    <source>
        <dbReference type="SAM" id="MobiDB-lite"/>
    </source>
</evidence>
<gene>
    <name evidence="2" type="ORF">EVAR_25378_1</name>
</gene>
<comment type="caution">
    <text evidence="2">The sequence shown here is derived from an EMBL/GenBank/DDBJ whole genome shotgun (WGS) entry which is preliminary data.</text>
</comment>
<feature type="region of interest" description="Disordered" evidence="1">
    <location>
        <begin position="53"/>
        <end position="81"/>
    </location>
</feature>
<sequence length="81" mass="9487">MPSLPFFIAFSRGKRASGSSEIRWPPPPMNIRNHRLVTGAIYRDEIRYLMEGESRRRKRERKSEPLELSFTGRYATEETAT</sequence>
<dbReference type="EMBL" id="BGZK01000279">
    <property type="protein sequence ID" value="GBP33777.1"/>
    <property type="molecule type" value="Genomic_DNA"/>
</dbReference>
<name>A0A4C1V6B5_EUMVA</name>
<evidence type="ECO:0000313" key="2">
    <source>
        <dbReference type="EMBL" id="GBP33777.1"/>
    </source>
</evidence>
<dbReference type="Proteomes" id="UP000299102">
    <property type="component" value="Unassembled WGS sequence"/>
</dbReference>
<reference evidence="2 3" key="1">
    <citation type="journal article" date="2019" name="Commun. Biol.">
        <title>The bagworm genome reveals a unique fibroin gene that provides high tensile strength.</title>
        <authorList>
            <person name="Kono N."/>
            <person name="Nakamura H."/>
            <person name="Ohtoshi R."/>
            <person name="Tomita M."/>
            <person name="Numata K."/>
            <person name="Arakawa K."/>
        </authorList>
    </citation>
    <scope>NUCLEOTIDE SEQUENCE [LARGE SCALE GENOMIC DNA]</scope>
</reference>
<keyword evidence="3" id="KW-1185">Reference proteome</keyword>
<protein>
    <submittedName>
        <fullName evidence="2">Uncharacterized protein</fullName>
    </submittedName>
</protein>
<dbReference type="AlphaFoldDB" id="A0A4C1V6B5"/>
<organism evidence="2 3">
    <name type="scientific">Eumeta variegata</name>
    <name type="common">Bagworm moth</name>
    <name type="synonym">Eumeta japonica</name>
    <dbReference type="NCBI Taxonomy" id="151549"/>
    <lineage>
        <taxon>Eukaryota</taxon>
        <taxon>Metazoa</taxon>
        <taxon>Ecdysozoa</taxon>
        <taxon>Arthropoda</taxon>
        <taxon>Hexapoda</taxon>
        <taxon>Insecta</taxon>
        <taxon>Pterygota</taxon>
        <taxon>Neoptera</taxon>
        <taxon>Endopterygota</taxon>
        <taxon>Lepidoptera</taxon>
        <taxon>Glossata</taxon>
        <taxon>Ditrysia</taxon>
        <taxon>Tineoidea</taxon>
        <taxon>Psychidae</taxon>
        <taxon>Oiketicinae</taxon>
        <taxon>Eumeta</taxon>
    </lineage>
</organism>
<accession>A0A4C1V6B5</accession>
<evidence type="ECO:0000313" key="3">
    <source>
        <dbReference type="Proteomes" id="UP000299102"/>
    </source>
</evidence>